<feature type="transmembrane region" description="Helical" evidence="1">
    <location>
        <begin position="111"/>
        <end position="127"/>
    </location>
</feature>
<proteinExistence type="predicted"/>
<keyword evidence="1" id="KW-0812">Transmembrane</keyword>
<sequence length="170" mass="20393">MTEPEVRNKILEIFKSERSNSSAEFNESHFMDFLTNPAHEKNTIKNSFRGVRKYYRFMDKLELEFGICFSLSDLDRYYSVDKLTKKVLERIKKGKGNKMILQRRNEEKEKYIFELILLIILAGLFYWQGINWISIIATIIFGIIIYWILSSKIYNKAHIKKMNERLMMNK</sequence>
<keyword evidence="1" id="KW-1133">Transmembrane helix</keyword>
<name>A0A1X7LJS3_9FLAO</name>
<dbReference type="EMBL" id="FXAO01000018">
    <property type="protein sequence ID" value="SMG53502.1"/>
    <property type="molecule type" value="Genomic_DNA"/>
</dbReference>
<gene>
    <name evidence="2" type="ORF">SAMN03080602_04388</name>
</gene>
<evidence type="ECO:0000313" key="2">
    <source>
        <dbReference type="EMBL" id="SMG53502.1"/>
    </source>
</evidence>
<feature type="transmembrane region" description="Helical" evidence="1">
    <location>
        <begin position="133"/>
        <end position="155"/>
    </location>
</feature>
<protein>
    <submittedName>
        <fullName evidence="2">Uncharacterized protein</fullName>
    </submittedName>
</protein>
<organism evidence="2 3">
    <name type="scientific">Arenibacter troitsensis</name>
    <dbReference type="NCBI Taxonomy" id="188872"/>
    <lineage>
        <taxon>Bacteria</taxon>
        <taxon>Pseudomonadati</taxon>
        <taxon>Bacteroidota</taxon>
        <taxon>Flavobacteriia</taxon>
        <taxon>Flavobacteriales</taxon>
        <taxon>Flavobacteriaceae</taxon>
        <taxon>Arenibacter</taxon>
    </lineage>
</organism>
<keyword evidence="1" id="KW-0472">Membrane</keyword>
<keyword evidence="3" id="KW-1185">Reference proteome</keyword>
<dbReference type="AlphaFoldDB" id="A0A1X7LJS3"/>
<evidence type="ECO:0000313" key="3">
    <source>
        <dbReference type="Proteomes" id="UP000193420"/>
    </source>
</evidence>
<dbReference type="Proteomes" id="UP000193420">
    <property type="component" value="Unassembled WGS sequence"/>
</dbReference>
<dbReference type="OrthoDB" id="1373604at2"/>
<accession>A0A1X7LJS3</accession>
<evidence type="ECO:0000256" key="1">
    <source>
        <dbReference type="SAM" id="Phobius"/>
    </source>
</evidence>
<dbReference type="RefSeq" id="WP_085501028.1">
    <property type="nucleotide sequence ID" value="NZ_FXAO01000018.1"/>
</dbReference>
<reference evidence="3" key="1">
    <citation type="submission" date="2017-04" db="EMBL/GenBank/DDBJ databases">
        <authorList>
            <person name="Varghese N."/>
            <person name="Submissions S."/>
        </authorList>
    </citation>
    <scope>NUCLEOTIDE SEQUENCE [LARGE SCALE GENOMIC DNA]</scope>
    <source>
        <strain evidence="3">DSM 19835</strain>
    </source>
</reference>